<accession>A0A9Q8WDB0</accession>
<proteinExistence type="predicted"/>
<gene>
    <name evidence="1" type="ORF">CLUP02_04643</name>
</gene>
<sequence>MRLPVLAWWGSKSRLDGSWGFLDPGLRQFFELVGSWTCLLLQMKQAATTFLIFIESSRTGPSGRSSFFTDEAQHDSPFHSTECYWPCRKYGKQYTPRRYAFPTWNCSVASELTATSIGEIEALI</sequence>
<name>A0A9Q8WDB0_9PEZI</name>
<protein>
    <submittedName>
        <fullName evidence="1">Uncharacterized protein</fullName>
    </submittedName>
</protein>
<dbReference type="KEGG" id="clup:CLUP02_04643"/>
<keyword evidence="2" id="KW-1185">Reference proteome</keyword>
<dbReference type="Proteomes" id="UP000830671">
    <property type="component" value="Chromosome 2"/>
</dbReference>
<organism evidence="1 2">
    <name type="scientific">Colletotrichum lupini</name>
    <dbReference type="NCBI Taxonomy" id="145971"/>
    <lineage>
        <taxon>Eukaryota</taxon>
        <taxon>Fungi</taxon>
        <taxon>Dikarya</taxon>
        <taxon>Ascomycota</taxon>
        <taxon>Pezizomycotina</taxon>
        <taxon>Sordariomycetes</taxon>
        <taxon>Hypocreomycetidae</taxon>
        <taxon>Glomerellales</taxon>
        <taxon>Glomerellaceae</taxon>
        <taxon>Colletotrichum</taxon>
        <taxon>Colletotrichum acutatum species complex</taxon>
    </lineage>
</organism>
<reference evidence="1" key="1">
    <citation type="journal article" date="2021" name="Mol. Plant Microbe Interact.">
        <title>Complete Genome Sequence of the Plant-Pathogenic Fungus Colletotrichum lupini.</title>
        <authorList>
            <person name="Baroncelli R."/>
            <person name="Pensec F."/>
            <person name="Da Lio D."/>
            <person name="Boufleur T."/>
            <person name="Vicente I."/>
            <person name="Sarrocco S."/>
            <person name="Picot A."/>
            <person name="Baraldi E."/>
            <person name="Sukno S."/>
            <person name="Thon M."/>
            <person name="Le Floch G."/>
        </authorList>
    </citation>
    <scope>NUCLEOTIDE SEQUENCE</scope>
    <source>
        <strain evidence="1">IMI 504893</strain>
    </source>
</reference>
<evidence type="ECO:0000313" key="2">
    <source>
        <dbReference type="Proteomes" id="UP000830671"/>
    </source>
</evidence>
<evidence type="ECO:0000313" key="1">
    <source>
        <dbReference type="EMBL" id="UQC79164.1"/>
    </source>
</evidence>
<dbReference type="EMBL" id="CP019474">
    <property type="protein sequence ID" value="UQC79164.1"/>
    <property type="molecule type" value="Genomic_DNA"/>
</dbReference>
<dbReference type="AlphaFoldDB" id="A0A9Q8WDB0"/>
<dbReference type="RefSeq" id="XP_049140797.1">
    <property type="nucleotide sequence ID" value="XM_049283654.1"/>
</dbReference>
<dbReference type="GeneID" id="73338664"/>